<protein>
    <recommendedName>
        <fullName evidence="2">HAD-superfamily hydrolase, subfamily IA, variant 3</fullName>
    </recommendedName>
</protein>
<dbReference type="EMBL" id="CP002217">
    <property type="protein sequence ID" value="ADN59064.1"/>
    <property type="molecule type" value="Genomic_DNA"/>
</dbReference>
<organism evidence="1">
    <name type="scientific">Burkholderia sp. (strain CCGE1003)</name>
    <dbReference type="NCBI Taxonomy" id="640512"/>
    <lineage>
        <taxon>Bacteria</taxon>
        <taxon>Pseudomonadati</taxon>
        <taxon>Pseudomonadota</taxon>
        <taxon>Betaproteobacteria</taxon>
        <taxon>Burkholderiales</taxon>
        <taxon>Burkholderiaceae</taxon>
        <taxon>Burkholderia</taxon>
    </lineage>
</organism>
<dbReference type="eggNOG" id="COG1011">
    <property type="taxonomic scope" value="Bacteria"/>
</dbReference>
<accession>E1TAN5</accession>
<reference evidence="1" key="1">
    <citation type="submission" date="2010-09" db="EMBL/GenBank/DDBJ databases">
        <title>Complete sequence of chromosome1 of Burkholderia sp. CCGE1003.</title>
        <authorList>
            <consortium name="US DOE Joint Genome Institute"/>
            <person name="Lucas S."/>
            <person name="Copeland A."/>
            <person name="Lapidus A."/>
            <person name="Cheng J.-F."/>
            <person name="Bruce D."/>
            <person name="Goodwin L."/>
            <person name="Pitluck S."/>
            <person name="Daligault H."/>
            <person name="Davenport K."/>
            <person name="Detter J.C."/>
            <person name="Han C."/>
            <person name="Tapia R."/>
            <person name="Land M."/>
            <person name="Hauser L."/>
            <person name="Jeffries C."/>
            <person name="Kyrpides N."/>
            <person name="Ivanova N."/>
            <person name="Ovchinnikova G."/>
            <person name="Martinez-Romero E."/>
            <person name="Rogel M.A."/>
            <person name="Auchtung J."/>
            <person name="Tiedje J.M."/>
            <person name="Woyke T."/>
        </authorList>
    </citation>
    <scope>NUCLEOTIDE SEQUENCE</scope>
    <source>
        <strain evidence="1">CCGE1003</strain>
    </source>
</reference>
<gene>
    <name evidence="1" type="ordered locus">BC1003_3117</name>
</gene>
<name>E1TAN5_BURSG</name>
<dbReference type="AlphaFoldDB" id="E1TAN5"/>
<evidence type="ECO:0008006" key="2">
    <source>
        <dbReference type="Google" id="ProtNLM"/>
    </source>
</evidence>
<dbReference type="STRING" id="640512.BC1003_3117"/>
<dbReference type="InterPro" id="IPR036412">
    <property type="entry name" value="HAD-like_sf"/>
</dbReference>
<dbReference type="KEGG" id="bgf:BC1003_3117"/>
<evidence type="ECO:0000313" key="1">
    <source>
        <dbReference type="EMBL" id="ADN59064.1"/>
    </source>
</evidence>
<dbReference type="SUPFAM" id="SSF56784">
    <property type="entry name" value="HAD-like"/>
    <property type="match status" value="1"/>
</dbReference>
<dbReference type="HOGENOM" id="CLU_2080380_0_0_4"/>
<proteinExistence type="predicted"/>
<sequence length="117" mass="13159">MAIKAVVFDFGGVLIDWSPEYLYRQLIPDEAERRWFESHPAHQCLLKNIKGLSGLVPDGCLQGHSGDHSGTLVGSVTHAARKRFLAQPAVTPCPLSIFLQVPHLMRRLLRDMCGRRR</sequence>